<dbReference type="GeneID" id="72463501"/>
<feature type="region of interest" description="Disordered" evidence="2">
    <location>
        <begin position="233"/>
        <end position="263"/>
    </location>
</feature>
<feature type="domain" description="PBSX phage terminase small subunit-like N-terminal" evidence="3">
    <location>
        <begin position="1"/>
        <end position="51"/>
    </location>
</feature>
<dbReference type="RefSeq" id="WP_206405210.1">
    <property type="nucleotide sequence ID" value="NZ_CABIWA010000024.1"/>
</dbReference>
<dbReference type="Proteomes" id="UP000095765">
    <property type="component" value="Unassembled WGS sequence"/>
</dbReference>
<feature type="coiled-coil region" evidence="1">
    <location>
        <begin position="112"/>
        <end position="139"/>
    </location>
</feature>
<organism evidence="4 5">
    <name type="scientific">Anaerotruncus colihominis</name>
    <dbReference type="NCBI Taxonomy" id="169435"/>
    <lineage>
        <taxon>Bacteria</taxon>
        <taxon>Bacillati</taxon>
        <taxon>Bacillota</taxon>
        <taxon>Clostridia</taxon>
        <taxon>Eubacteriales</taxon>
        <taxon>Oscillospiraceae</taxon>
        <taxon>Anaerotruncus</taxon>
    </lineage>
</organism>
<keyword evidence="1" id="KW-0175">Coiled coil</keyword>
<evidence type="ECO:0000259" key="3">
    <source>
        <dbReference type="Pfam" id="PF10668"/>
    </source>
</evidence>
<protein>
    <submittedName>
        <fullName evidence="4">Uncharacterized conserved protein</fullName>
    </submittedName>
</protein>
<feature type="region of interest" description="Disordered" evidence="2">
    <location>
        <begin position="52"/>
        <end position="82"/>
    </location>
</feature>
<evidence type="ECO:0000256" key="1">
    <source>
        <dbReference type="SAM" id="Coils"/>
    </source>
</evidence>
<evidence type="ECO:0000256" key="2">
    <source>
        <dbReference type="SAM" id="MobiDB-lite"/>
    </source>
</evidence>
<feature type="compositionally biased region" description="Acidic residues" evidence="2">
    <location>
        <begin position="245"/>
        <end position="263"/>
    </location>
</feature>
<gene>
    <name evidence="4" type="ORF">ERS852551_03468</name>
</gene>
<name>A0A174U9B2_9FIRM</name>
<accession>A0A174U9B2</accession>
<dbReference type="NCBIfam" id="NF040601">
    <property type="entry name" value="TerS_not_xtmA"/>
    <property type="match status" value="1"/>
</dbReference>
<sequence length="263" mass="29588">MGRPRDPRRDAAKDFFLARNGQVTTKELAEKAGVPDSTIRKWKSLDGWQAALDKKKSKRRRGGQPGNKNAVGAGAPIGNRNAETHGAYSTVHLNDLSEEDRQYIESIGLDSAENMTRELQLLTAKERDLRRRIKALEEETADTLHTDKVIEMLTPGGKQDGQQDSREDSNAGESLKTAMRTVIKSSPFDRAMKLEAELNKIHGRIIKLIDSIKGYEMEARRLELEERRFRFAKQRATGEYSIDPDTGEIDDTQDHDGEEGPDL</sequence>
<proteinExistence type="predicted"/>
<dbReference type="InterPro" id="IPR018925">
    <property type="entry name" value="XtmA-like_N"/>
</dbReference>
<evidence type="ECO:0000313" key="4">
    <source>
        <dbReference type="EMBL" id="CUQ18872.1"/>
    </source>
</evidence>
<feature type="region of interest" description="Disordered" evidence="2">
    <location>
        <begin position="153"/>
        <end position="174"/>
    </location>
</feature>
<dbReference type="EMBL" id="CZBE01000034">
    <property type="protein sequence ID" value="CUQ18872.1"/>
    <property type="molecule type" value="Genomic_DNA"/>
</dbReference>
<reference evidence="4 5" key="1">
    <citation type="submission" date="2015-09" db="EMBL/GenBank/DDBJ databases">
        <authorList>
            <consortium name="Pathogen Informatics"/>
        </authorList>
    </citation>
    <scope>NUCLEOTIDE SEQUENCE [LARGE SCALE GENOMIC DNA]</scope>
    <source>
        <strain evidence="4 5">2789STDY5834939</strain>
    </source>
</reference>
<dbReference type="AlphaFoldDB" id="A0A174U9B2"/>
<evidence type="ECO:0000313" key="5">
    <source>
        <dbReference type="Proteomes" id="UP000095765"/>
    </source>
</evidence>
<dbReference type="Pfam" id="PF10668">
    <property type="entry name" value="Phage_terminase"/>
    <property type="match status" value="1"/>
</dbReference>